<dbReference type="Proteomes" id="UP000199589">
    <property type="component" value="Unassembled WGS sequence"/>
</dbReference>
<sequence length="53" mass="6247">IRIALHYFHRYLPSEVMEELEFLLLPYYLGEEEPSADDMVKLAIACMDEALEE</sequence>
<name>A0A1I3XSH5_9LACT</name>
<dbReference type="EMBL" id="FOSJ01000016">
    <property type="protein sequence ID" value="SFK22423.1"/>
    <property type="molecule type" value="Genomic_DNA"/>
</dbReference>
<accession>A0A1I3XSH5</accession>
<evidence type="ECO:0000313" key="1">
    <source>
        <dbReference type="EMBL" id="SFK22423.1"/>
    </source>
</evidence>
<reference evidence="2" key="1">
    <citation type="submission" date="2016-10" db="EMBL/GenBank/DDBJ databases">
        <authorList>
            <person name="Varghese N."/>
            <person name="Submissions S."/>
        </authorList>
    </citation>
    <scope>NUCLEOTIDE SEQUENCE [LARGE SCALE GENOMIC DNA]</scope>
    <source>
        <strain evidence="2">DSM 16108</strain>
    </source>
</reference>
<protein>
    <submittedName>
        <fullName evidence="1">Uncharacterized protein</fullName>
    </submittedName>
</protein>
<dbReference type="AlphaFoldDB" id="A0A1I3XSH5"/>
<organism evidence="1 2">
    <name type="scientific">Marinilactibacillus piezotolerans</name>
    <dbReference type="NCBI Taxonomy" id="258723"/>
    <lineage>
        <taxon>Bacteria</taxon>
        <taxon>Bacillati</taxon>
        <taxon>Bacillota</taxon>
        <taxon>Bacilli</taxon>
        <taxon>Lactobacillales</taxon>
        <taxon>Carnobacteriaceae</taxon>
        <taxon>Marinilactibacillus</taxon>
    </lineage>
</organism>
<proteinExistence type="predicted"/>
<evidence type="ECO:0000313" key="2">
    <source>
        <dbReference type="Proteomes" id="UP000199589"/>
    </source>
</evidence>
<gene>
    <name evidence="1" type="ORF">SAMN04488569_101644</name>
</gene>
<feature type="non-terminal residue" evidence="1">
    <location>
        <position position="1"/>
    </location>
</feature>
<keyword evidence="2" id="KW-1185">Reference proteome</keyword>